<evidence type="ECO:0000313" key="3">
    <source>
        <dbReference type="Proteomes" id="UP001597182"/>
    </source>
</evidence>
<dbReference type="SUPFAM" id="SSF51182">
    <property type="entry name" value="RmlC-like cupins"/>
    <property type="match status" value="1"/>
</dbReference>
<dbReference type="InterPro" id="IPR011051">
    <property type="entry name" value="RmlC_Cupin_sf"/>
</dbReference>
<feature type="domain" description="DUF2249" evidence="1">
    <location>
        <begin position="5"/>
        <end position="73"/>
    </location>
</feature>
<protein>
    <submittedName>
        <fullName evidence="2">DUF2249 domain-containing protein</fullName>
    </submittedName>
</protein>
<name>A0ABW3VKM9_9PSEU</name>
<dbReference type="Gene3D" id="2.60.120.10">
    <property type="entry name" value="Jelly Rolls"/>
    <property type="match status" value="1"/>
</dbReference>
<accession>A0ABW3VKM9</accession>
<dbReference type="InterPro" id="IPR018720">
    <property type="entry name" value="DUF2249"/>
</dbReference>
<dbReference type="InterPro" id="IPR014710">
    <property type="entry name" value="RmlC-like_jellyroll"/>
</dbReference>
<dbReference type="Pfam" id="PF10006">
    <property type="entry name" value="DUF2249"/>
    <property type="match status" value="1"/>
</dbReference>
<proteinExistence type="predicted"/>
<evidence type="ECO:0000313" key="2">
    <source>
        <dbReference type="EMBL" id="MFD1235636.1"/>
    </source>
</evidence>
<comment type="caution">
    <text evidence="2">The sequence shown here is derived from an EMBL/GenBank/DDBJ whole genome shotgun (WGS) entry which is preliminary data.</text>
</comment>
<gene>
    <name evidence="2" type="ORF">ACFQ34_20290</name>
</gene>
<reference evidence="3" key="1">
    <citation type="journal article" date="2019" name="Int. J. Syst. Evol. Microbiol.">
        <title>The Global Catalogue of Microorganisms (GCM) 10K type strain sequencing project: providing services to taxonomists for standard genome sequencing and annotation.</title>
        <authorList>
            <consortium name="The Broad Institute Genomics Platform"/>
            <consortium name="The Broad Institute Genome Sequencing Center for Infectious Disease"/>
            <person name="Wu L."/>
            <person name="Ma J."/>
        </authorList>
    </citation>
    <scope>NUCLEOTIDE SEQUENCE [LARGE SCALE GENOMIC DNA]</scope>
    <source>
        <strain evidence="3">CCUG 49018</strain>
    </source>
</reference>
<dbReference type="RefSeq" id="WP_346091756.1">
    <property type="nucleotide sequence ID" value="NZ_BAABKS010000036.1"/>
</dbReference>
<evidence type="ECO:0000259" key="1">
    <source>
        <dbReference type="Pfam" id="PF10006"/>
    </source>
</evidence>
<dbReference type="EMBL" id="JBHTMB010000169">
    <property type="protein sequence ID" value="MFD1235636.1"/>
    <property type="molecule type" value="Genomic_DNA"/>
</dbReference>
<dbReference type="Proteomes" id="UP001597182">
    <property type="component" value="Unassembled WGS sequence"/>
</dbReference>
<keyword evidence="3" id="KW-1185">Reference proteome</keyword>
<sequence>MTALELDVRTLRKPDKHPTIFRTFDTLAVGESFVLVNNHDPRHLRDEFDADLPGGYGWEYVERGPVWKIRISKLATTPLPRVVGHLGHVDERTADPAAAGVEWKLEMRERDLDSNIVRLAPDAGIGEHAGPDLDVLLVVLDGSGLLTTERGDLPLEAGSMVWLPRRSRRRFHAGADGLRYLTVHGRRRALVLDPAPPRAAS</sequence>
<organism evidence="2 3">
    <name type="scientific">Pseudonocardia benzenivorans</name>
    <dbReference type="NCBI Taxonomy" id="228005"/>
    <lineage>
        <taxon>Bacteria</taxon>
        <taxon>Bacillati</taxon>
        <taxon>Actinomycetota</taxon>
        <taxon>Actinomycetes</taxon>
        <taxon>Pseudonocardiales</taxon>
        <taxon>Pseudonocardiaceae</taxon>
        <taxon>Pseudonocardia</taxon>
    </lineage>
</organism>